<dbReference type="GO" id="GO:0008703">
    <property type="term" value="F:5-amino-6-(5-phosphoribosylamino)uracil reductase activity"/>
    <property type="evidence" value="ECO:0007669"/>
    <property type="project" value="InterPro"/>
</dbReference>
<organism evidence="2 3">
    <name type="scientific">Saccharopolyspora karakumensis</name>
    <dbReference type="NCBI Taxonomy" id="2530386"/>
    <lineage>
        <taxon>Bacteria</taxon>
        <taxon>Bacillati</taxon>
        <taxon>Actinomycetota</taxon>
        <taxon>Actinomycetes</taxon>
        <taxon>Pseudonocardiales</taxon>
        <taxon>Pseudonocardiaceae</taxon>
        <taxon>Saccharopolyspora</taxon>
    </lineage>
</organism>
<gene>
    <name evidence="2" type="ORF">E1202_20520</name>
</gene>
<accession>A0A4R5BK06</accession>
<dbReference type="InterPro" id="IPR002734">
    <property type="entry name" value="RibDG_C"/>
</dbReference>
<dbReference type="InterPro" id="IPR024072">
    <property type="entry name" value="DHFR-like_dom_sf"/>
</dbReference>
<keyword evidence="3" id="KW-1185">Reference proteome</keyword>
<name>A0A4R5BK06_9PSEU</name>
<proteinExistence type="predicted"/>
<dbReference type="GO" id="GO:0009231">
    <property type="term" value="P:riboflavin biosynthetic process"/>
    <property type="evidence" value="ECO:0007669"/>
    <property type="project" value="InterPro"/>
</dbReference>
<dbReference type="PANTHER" id="PTHR38011">
    <property type="entry name" value="DIHYDROFOLATE REDUCTASE FAMILY PROTEIN (AFU_ORTHOLOGUE AFUA_8G06820)"/>
    <property type="match status" value="1"/>
</dbReference>
<dbReference type="Gene3D" id="3.40.430.10">
    <property type="entry name" value="Dihydrofolate Reductase, subunit A"/>
    <property type="match status" value="1"/>
</dbReference>
<reference evidence="2 3" key="1">
    <citation type="submission" date="2019-03" db="EMBL/GenBank/DDBJ databases">
        <title>Draft genome sequences of novel Actinobacteria.</title>
        <authorList>
            <person name="Sahin N."/>
            <person name="Ay H."/>
            <person name="Saygin H."/>
        </authorList>
    </citation>
    <scope>NUCLEOTIDE SEQUENCE [LARGE SCALE GENOMIC DNA]</scope>
    <source>
        <strain evidence="2 3">5K548</strain>
    </source>
</reference>
<comment type="caution">
    <text evidence="2">The sequence shown here is derived from an EMBL/GenBank/DDBJ whole genome shotgun (WGS) entry which is preliminary data.</text>
</comment>
<protein>
    <submittedName>
        <fullName evidence="2">Dihydrofolate reductase</fullName>
    </submittedName>
</protein>
<dbReference type="InterPro" id="IPR050765">
    <property type="entry name" value="Riboflavin_Biosynth_HTPR"/>
</dbReference>
<dbReference type="SUPFAM" id="SSF53597">
    <property type="entry name" value="Dihydrofolate reductase-like"/>
    <property type="match status" value="1"/>
</dbReference>
<evidence type="ECO:0000313" key="3">
    <source>
        <dbReference type="Proteomes" id="UP000294723"/>
    </source>
</evidence>
<dbReference type="AlphaFoldDB" id="A0A4R5BK06"/>
<dbReference type="Pfam" id="PF01872">
    <property type="entry name" value="RibD_C"/>
    <property type="match status" value="1"/>
</dbReference>
<evidence type="ECO:0000259" key="1">
    <source>
        <dbReference type="Pfam" id="PF01872"/>
    </source>
</evidence>
<evidence type="ECO:0000313" key="2">
    <source>
        <dbReference type="EMBL" id="TDD85673.1"/>
    </source>
</evidence>
<sequence>MAKSVLYMAMSLDGFIAGPEDGPGNGLGNGGLRLHEWLGEPVAGYPHFDPPGVSGQVFAEAMRTGAVVVGRKTFDYAGHWDGDHHGVPIFVPTRGTPPEPQSGWVHYVPDVATAMREAKEAAGAEDVMVHGAALAQSLLREGLLDELEIQLVPVVLGDGRRLFGTDHVELELTRVLDAPGVTHLHYRVLPSS</sequence>
<dbReference type="EMBL" id="SMLA01000034">
    <property type="protein sequence ID" value="TDD85673.1"/>
    <property type="molecule type" value="Genomic_DNA"/>
</dbReference>
<dbReference type="RefSeq" id="WP_132684774.1">
    <property type="nucleotide sequence ID" value="NZ_SMLA01000034.1"/>
</dbReference>
<dbReference type="PANTHER" id="PTHR38011:SF11">
    <property type="entry name" value="2,5-DIAMINO-6-RIBOSYLAMINO-4(3H)-PYRIMIDINONE 5'-PHOSPHATE REDUCTASE"/>
    <property type="match status" value="1"/>
</dbReference>
<feature type="domain" description="Bacterial bifunctional deaminase-reductase C-terminal" evidence="1">
    <location>
        <begin position="6"/>
        <end position="172"/>
    </location>
</feature>
<dbReference type="Proteomes" id="UP000294723">
    <property type="component" value="Unassembled WGS sequence"/>
</dbReference>